<proteinExistence type="predicted"/>
<evidence type="ECO:0000313" key="2">
    <source>
        <dbReference type="Proteomes" id="UP000461880"/>
    </source>
</evidence>
<keyword evidence="2" id="KW-1185">Reference proteome</keyword>
<dbReference type="AlphaFoldDB" id="A0A7X2NRV5"/>
<protein>
    <submittedName>
        <fullName evidence="1">Uncharacterized protein</fullName>
    </submittedName>
</protein>
<evidence type="ECO:0000313" key="1">
    <source>
        <dbReference type="EMBL" id="MSS58436.1"/>
    </source>
</evidence>
<dbReference type="RefSeq" id="WP_154504211.1">
    <property type="nucleotide sequence ID" value="NZ_VUMN01000011.1"/>
</dbReference>
<accession>A0A7X2NRV5</accession>
<reference evidence="1 2" key="1">
    <citation type="submission" date="2019-08" db="EMBL/GenBank/DDBJ databases">
        <title>In-depth cultivation of the pig gut microbiome towards novel bacterial diversity and tailored functional studies.</title>
        <authorList>
            <person name="Wylensek D."/>
            <person name="Hitch T.C.A."/>
            <person name="Clavel T."/>
        </authorList>
    </citation>
    <scope>NUCLEOTIDE SEQUENCE [LARGE SCALE GENOMIC DNA]</scope>
    <source>
        <strain evidence="1 2">Oil+RF-744-GAM-WT-6</strain>
    </source>
</reference>
<comment type="caution">
    <text evidence="1">The sequence shown here is derived from an EMBL/GenBank/DDBJ whole genome shotgun (WGS) entry which is preliminary data.</text>
</comment>
<organism evidence="1 2">
    <name type="scientific">Stecheria intestinalis</name>
    <dbReference type="NCBI Taxonomy" id="2606630"/>
    <lineage>
        <taxon>Bacteria</taxon>
        <taxon>Bacillati</taxon>
        <taxon>Bacillota</taxon>
        <taxon>Erysipelotrichia</taxon>
        <taxon>Erysipelotrichales</taxon>
        <taxon>Erysipelotrichaceae</taxon>
        <taxon>Stecheria</taxon>
    </lineage>
</organism>
<dbReference type="EMBL" id="VUMN01000011">
    <property type="protein sequence ID" value="MSS58436.1"/>
    <property type="molecule type" value="Genomic_DNA"/>
</dbReference>
<dbReference type="Proteomes" id="UP000461880">
    <property type="component" value="Unassembled WGS sequence"/>
</dbReference>
<name>A0A7X2NRV5_9FIRM</name>
<gene>
    <name evidence="1" type="ORF">FYJ51_05910</name>
</gene>
<sequence length="264" mass="30023">MFGEKIYTEPVPARVYALYKAAKKYNVSQNELKELMEPPALSSGTSYFSRILEAAKELQLVDIQENKVCVIAEIKDNKEFKDYCRKTVSSMTDSQYFEVTNCICEMNTEILHFKSLSGNDLISTINSKVSHPVDENNMRGWRLWVDVLGLGSIFEASKAMEYLPNAAGLITTAMRFANFRRGDVILIDDFIQRITPVIRLAGKNDTDNRKFNYCISNGLRFLNDTGIITLQHKQDQAITWQLYNLRDDSSYSEPISSIIIGGLK</sequence>